<feature type="region of interest" description="Disordered" evidence="4">
    <location>
        <begin position="393"/>
        <end position="425"/>
    </location>
</feature>
<dbReference type="InterPro" id="IPR027417">
    <property type="entry name" value="P-loop_NTPase"/>
</dbReference>
<dbReference type="GO" id="GO:0005524">
    <property type="term" value="F:ATP binding"/>
    <property type="evidence" value="ECO:0007669"/>
    <property type="project" value="UniProtKB-KW"/>
</dbReference>
<feature type="compositionally biased region" description="Acidic residues" evidence="4">
    <location>
        <begin position="979"/>
        <end position="992"/>
    </location>
</feature>
<dbReference type="Proteomes" id="UP001230188">
    <property type="component" value="Unassembled WGS sequence"/>
</dbReference>
<keyword evidence="2" id="KW-0378">Hydrolase</keyword>
<keyword evidence="7" id="KW-1185">Reference proteome</keyword>
<proteinExistence type="predicted"/>
<dbReference type="GO" id="GO:0006281">
    <property type="term" value="P:DNA repair"/>
    <property type="evidence" value="ECO:0007669"/>
    <property type="project" value="TreeGrafter"/>
</dbReference>
<evidence type="ECO:0000256" key="1">
    <source>
        <dbReference type="ARBA" id="ARBA00022741"/>
    </source>
</evidence>
<dbReference type="SUPFAM" id="SSF52540">
    <property type="entry name" value="P-loop containing nucleoside triphosphate hydrolases"/>
    <property type="match status" value="2"/>
</dbReference>
<sequence>MTTTVGATTTTGGEGRLLVFCASRVCLEAEASKFLAIHELHRLLVVSRRLRSELERVEYVQARECPTGVRIPFPVFPGLFRPGARGLFRHQLASLAAMRRAEAGPYGALRGGVLADAPGLGKTVTVLARVLATAGERPAAPAEFWDAAAVGESWRALGAGGAAVLRPEILRGLRALESYRDRHARGSKPWVQAGAILREAAEISRFDTPDDLARRVRVRASGLDATPADRERVSAEFEHAVALIKAKLDRGARAELLSKHRAGGRKRRLLAERLAKPCGATLVAAPDPLLGHWRNMIERHVDFAQLAPSFGDGRGRGIAFVEGFGDAATWPRVADVVRASDHPRENSDLPATLGSASDTLEYTTYGDASTAAVSPLLELRWLRLVVDEGHDLGSRATSSSSSSSSSRTTVGGGGGKKRTSEEDDAAQLGEAASALLAEIFAERRWIMSGTPTTGDVDDPAATKRHLFQLGNILRWLRHERYGIAKDPRLDAGDAAAASRLACRTRWDSEIAEPFLRGSVSGGEESVAKKQKTTTFEVARHDLVEVLRKLFIRHRKEDLHHLHKPIFKNVELEVDAQISGESDDEYAWRIDQAVGDYVVRRLEEEEKLTVKKNPKMAVFSQHDGDLQSVAEVLIERLGHDRVAEFAVKRVGYQLSARELARFSRGRRLVRMCPVCGGENDAEDRRGCARILMEVELLDDDLVAARRRKLDACDGLGAGPLSASRVLIELERVLRTVSGADGSLYVKDPKTWAVGDELVASLADPAPGLVARPTYEMWLRWGAARCEADAARHHYVAAHWYLGPLVDGHARSTSRCRLCKWGACGKFHGPRWYRGPQLRAAPIQTITESVPLLCLYRDASHGLDLSFLTHIFLLEPLRDSALLEQVVSRAYRVGATNPVLVETIQTFAVSTAPGDRAGDRAPPPPDRQKHYICDYCFKSWTIEALADAHMLTCSRNPANRGKQAARHTIASVFDELKPPLENDDDDDDDDDDLELNNVYD</sequence>
<protein>
    <recommendedName>
        <fullName evidence="5">SNF2 N-terminal domain-containing protein</fullName>
    </recommendedName>
</protein>
<evidence type="ECO:0000313" key="7">
    <source>
        <dbReference type="Proteomes" id="UP001230188"/>
    </source>
</evidence>
<dbReference type="InterPro" id="IPR000330">
    <property type="entry name" value="SNF2_N"/>
</dbReference>
<feature type="domain" description="SNF2 N-terminal" evidence="5">
    <location>
        <begin position="90"/>
        <end position="400"/>
    </location>
</feature>
<dbReference type="EMBL" id="JAQMWT010000381">
    <property type="protein sequence ID" value="KAJ8602387.1"/>
    <property type="molecule type" value="Genomic_DNA"/>
</dbReference>
<feature type="compositionally biased region" description="Low complexity" evidence="4">
    <location>
        <begin position="394"/>
        <end position="409"/>
    </location>
</feature>
<dbReference type="AlphaFoldDB" id="A0AAD7UCJ5"/>
<keyword evidence="1" id="KW-0547">Nucleotide-binding</keyword>
<feature type="region of interest" description="Disordered" evidence="4">
    <location>
        <begin position="970"/>
        <end position="998"/>
    </location>
</feature>
<evidence type="ECO:0000256" key="2">
    <source>
        <dbReference type="ARBA" id="ARBA00022801"/>
    </source>
</evidence>
<gene>
    <name evidence="6" type="ORF">CTAYLR_004252</name>
</gene>
<evidence type="ECO:0000256" key="4">
    <source>
        <dbReference type="SAM" id="MobiDB-lite"/>
    </source>
</evidence>
<evidence type="ECO:0000256" key="3">
    <source>
        <dbReference type="ARBA" id="ARBA00022840"/>
    </source>
</evidence>
<dbReference type="GO" id="GO:0005634">
    <property type="term" value="C:nucleus"/>
    <property type="evidence" value="ECO:0007669"/>
    <property type="project" value="TreeGrafter"/>
</dbReference>
<evidence type="ECO:0000259" key="5">
    <source>
        <dbReference type="Pfam" id="PF00176"/>
    </source>
</evidence>
<comment type="caution">
    <text evidence="6">The sequence shown here is derived from an EMBL/GenBank/DDBJ whole genome shotgun (WGS) entry which is preliminary data.</text>
</comment>
<dbReference type="PANTHER" id="PTHR45626">
    <property type="entry name" value="TRANSCRIPTION TERMINATION FACTOR 2-RELATED"/>
    <property type="match status" value="1"/>
</dbReference>
<keyword evidence="3" id="KW-0067">ATP-binding</keyword>
<dbReference type="GO" id="GO:0008094">
    <property type="term" value="F:ATP-dependent activity, acting on DNA"/>
    <property type="evidence" value="ECO:0007669"/>
    <property type="project" value="TreeGrafter"/>
</dbReference>
<accession>A0AAD7UCJ5</accession>
<dbReference type="Pfam" id="PF00176">
    <property type="entry name" value="SNF2-rel_dom"/>
    <property type="match status" value="1"/>
</dbReference>
<dbReference type="GO" id="GO:0016787">
    <property type="term" value="F:hydrolase activity"/>
    <property type="evidence" value="ECO:0007669"/>
    <property type="project" value="UniProtKB-KW"/>
</dbReference>
<evidence type="ECO:0000313" key="6">
    <source>
        <dbReference type="EMBL" id="KAJ8602387.1"/>
    </source>
</evidence>
<organism evidence="6 7">
    <name type="scientific">Chrysophaeum taylorii</name>
    <dbReference type="NCBI Taxonomy" id="2483200"/>
    <lineage>
        <taxon>Eukaryota</taxon>
        <taxon>Sar</taxon>
        <taxon>Stramenopiles</taxon>
        <taxon>Ochrophyta</taxon>
        <taxon>Pelagophyceae</taxon>
        <taxon>Pelagomonadales</taxon>
        <taxon>Pelagomonadaceae</taxon>
        <taxon>Chrysophaeum</taxon>
    </lineage>
</organism>
<dbReference type="InterPro" id="IPR050628">
    <property type="entry name" value="SNF2_RAD54_helicase_TF"/>
</dbReference>
<name>A0AAD7UCJ5_9STRA</name>
<dbReference type="PANTHER" id="PTHR45626:SF14">
    <property type="entry name" value="ATP-DEPENDENT DNA HELICASE (EUROFUNG)"/>
    <property type="match status" value="1"/>
</dbReference>
<reference evidence="6" key="1">
    <citation type="submission" date="2023-01" db="EMBL/GenBank/DDBJ databases">
        <title>Metagenome sequencing of chrysophaentin producing Chrysophaeum taylorii.</title>
        <authorList>
            <person name="Davison J."/>
            <person name="Bewley C."/>
        </authorList>
    </citation>
    <scope>NUCLEOTIDE SEQUENCE</scope>
    <source>
        <strain evidence="6">NIES-1699</strain>
    </source>
</reference>